<gene>
    <name evidence="1" type="ORF">PhaeoP63_02222</name>
</gene>
<sequence>MPVVDFEPKRPKAAIELARYLRTLSDLIEAGETETDPRAALVVLTGPLQHEVLHVGHDADPGFILGALSAAEAVYRTNYKTIGENIRPRSHQYTGGKKRSDVVSICRKDQSTYPPNPTPLMERPMKYVVTMRVETKAALVIEADNEEHAHEEAMKIAKAGGEETLDAFVDPRDFVEFDWSSDVDEIQTAESVGWDKPNVQAVNVPLAPLNP</sequence>
<accession>A0AAD0ED74</accession>
<evidence type="ECO:0000313" key="1">
    <source>
        <dbReference type="EMBL" id="ATF06289.1"/>
    </source>
</evidence>
<organism evidence="1 2">
    <name type="scientific">Phaeobacter gallaeciensis</name>
    <dbReference type="NCBI Taxonomy" id="60890"/>
    <lineage>
        <taxon>Bacteria</taxon>
        <taxon>Pseudomonadati</taxon>
        <taxon>Pseudomonadota</taxon>
        <taxon>Alphaproteobacteria</taxon>
        <taxon>Rhodobacterales</taxon>
        <taxon>Roseobacteraceae</taxon>
        <taxon>Phaeobacter</taxon>
    </lineage>
</organism>
<dbReference type="AlphaFoldDB" id="A0AAD0ED74"/>
<dbReference type="GeneID" id="31846618"/>
<dbReference type="Proteomes" id="UP000217545">
    <property type="component" value="Chromosome"/>
</dbReference>
<dbReference type="EMBL" id="CP010784">
    <property type="protein sequence ID" value="ATF06289.1"/>
    <property type="molecule type" value="Genomic_DNA"/>
</dbReference>
<reference evidence="1 2" key="1">
    <citation type="journal article" date="2017" name="Front. Microbiol.">
        <title>Phaeobacter piscinae sp. nov., a species of the Roseobacter group and potential aquaculture probiont.</title>
        <authorList>
            <person name="Sonnenschein E.C."/>
            <person name="Phippen C.B.W."/>
            <person name="Nielsen K.F."/>
            <person name="Mateiu R.V."/>
            <person name="Melchiorsen J."/>
            <person name="Gram L."/>
            <person name="Overmann J."/>
            <person name="Freese H.M."/>
        </authorList>
    </citation>
    <scope>NUCLEOTIDE SEQUENCE [LARGE SCALE GENOMIC DNA]</scope>
    <source>
        <strain evidence="1 2">P63</strain>
    </source>
</reference>
<evidence type="ECO:0000313" key="2">
    <source>
        <dbReference type="Proteomes" id="UP000217545"/>
    </source>
</evidence>
<proteinExistence type="predicted"/>
<name>A0AAD0ED74_9RHOB</name>
<protein>
    <submittedName>
        <fullName evidence="1">Uncharacterized protein</fullName>
    </submittedName>
</protein>
<dbReference type="RefSeq" id="WP_024097632.1">
    <property type="nucleotide sequence ID" value="NZ_CP010588.1"/>
</dbReference>